<comment type="caution">
    <text evidence="6">The sequence shown here is derived from an EMBL/GenBank/DDBJ whole genome shotgun (WGS) entry which is preliminary data.</text>
</comment>
<name>A0A1Y3DH18_PLAKN</name>
<dbReference type="eggNOG" id="KOG1620">
    <property type="taxonomic scope" value="Eukaryota"/>
</dbReference>
<dbReference type="InterPro" id="IPR005522">
    <property type="entry name" value="IPK"/>
</dbReference>
<sequence>MKVEEYRHQVGGHCKLIKPKDSSKVYKPLIENEYIFYEKLANFGASSAESGPLHILKKFIPKFYGVTEIVVEYSSSSEMEDNLVRKQKRRNEPNSSKGRKYFSLEERDKKDKLDEQPSNEPTSQRTDQSAKEPSREPSREPSKEPSEELPKESPQGETEGEKDTKSDKSAKGKKRKKCIPHIVLEDLVYGFKRPCVLDIKMGKRQRKIGASLEKRKRQVEKSFKTTSHSLGFRLCGCQLYNKTSDKLFYKDKYWGRNLTKENIPWAIRNWFWNGSLLYEELIPLLLEKLHRFFNCIMELRHYRFWSSSLLWVFDGGLNDQKARSNSLDIRMIDFANTIYLQDNPSVDDEYIFGLKNLIHSMQILNNTIQGMNFLPQEISTCFYSENYKLIENSHRPIFKKSKSAILEENLRKKKKKKKNVYINFEFLKNAKTRRKSSNVYSSNMTGALATQLAAGSPKGTSDDGLSFQYLNKFIGNNKKEKIWNQAQYFSNSDSPIGNHMSLSPYSTPVGTFINKEVCISGWLDESLPRNVTHGPGVSPDLNIPLIPPTSVDDKNDGSVSAEHSHGSDIQEKANITTFNESEKGPMENELLALEAHQIDDHRRSDHHSGMPSKEDESVSPINLIQDPKGVHLDDEDELVDMPKKTITIIKHNERSEQMSTNNSIDERRNVRFEGKNFAHGHFITAMHETDGRNRHSEENAIEKEEVQTNFSFKNKNRYPVNHSEEETCGVTEKGEIPQSENYQKCVNKSGEKQIIDDKQSRDNALLFQTRENVSFMSAEGDLFGEDNSNDRNESNAYEQVIQEVIVKTLKVASRGRDNFSSVNIANKIPVDRNYKNRIEDERKNGGYRKEGEPRRHENAFTNFYESEGKDPPYKHEYILSNEGNRNEVAENGDEGSDRKVSDAEVEKKEENRRSAKQDLGNKGSYAEKYTQQYAEQYTQGGLNQGMLKKREHRIRSALGPKLRNDSLVRETKWNLLIRNVNLKVFINHMIKKEIEGKKNTQEYPYLFVKNRNETDPRALHMENRPSKIGGLNRISRDSRARGGVPPIHNPYVFEKSLSYSYSHRIAHSFPQNRNYSYSSDSGLIYNRNLQGGHLMKMLKKEGRITSKRCSSCTDIPLRIKKGKKSQKKKKYIKKKLFKKINILSGVKNNRVKSPQKIIFSNYAVPNQHSVTPPIEYTPRSDSICRITHSFDIFTPEYRRNRYVHSVISQRYNTDMDSTTNNQTGNIPFREKNLILPLTDTNSNEKYLRRSMSEPNLYKFGYFRCILNDLNDTKINYNSLVANRLDKMMKVPIYNQIYGFTSNSSDLDSSDTSWGY</sequence>
<dbReference type="Proteomes" id="UP000195012">
    <property type="component" value="Unassembled WGS sequence"/>
</dbReference>
<dbReference type="PANTHER" id="PTHR12400">
    <property type="entry name" value="INOSITOL POLYPHOSPHATE KINASE"/>
    <property type="match status" value="1"/>
</dbReference>
<keyword evidence="3 4" id="KW-0418">Kinase</keyword>
<feature type="compositionally biased region" description="Basic and acidic residues" evidence="5">
    <location>
        <begin position="551"/>
        <end position="571"/>
    </location>
</feature>
<dbReference type="PANTHER" id="PTHR12400:SF21">
    <property type="entry name" value="KINASE"/>
    <property type="match status" value="1"/>
</dbReference>
<feature type="compositionally biased region" description="Basic and acidic residues" evidence="5">
    <location>
        <begin position="128"/>
        <end position="151"/>
    </location>
</feature>
<evidence type="ECO:0000256" key="4">
    <source>
        <dbReference type="RuleBase" id="RU363090"/>
    </source>
</evidence>
<feature type="compositionally biased region" description="Polar residues" evidence="5">
    <location>
        <begin position="116"/>
        <end position="127"/>
    </location>
</feature>
<feature type="region of interest" description="Disordered" evidence="5">
    <location>
        <begin position="836"/>
        <end position="857"/>
    </location>
</feature>
<dbReference type="VEuPathDB" id="PlasmoDB:PKNH_1416800"/>
<proteinExistence type="inferred from homology"/>
<feature type="compositionally biased region" description="Basic and acidic residues" evidence="5">
    <location>
        <begin position="159"/>
        <end position="170"/>
    </location>
</feature>
<dbReference type="Gene3D" id="3.30.470.160">
    <property type="entry name" value="Inositol polyphosphate kinase"/>
    <property type="match status" value="1"/>
</dbReference>
<evidence type="ECO:0000256" key="2">
    <source>
        <dbReference type="ARBA" id="ARBA00022679"/>
    </source>
</evidence>
<dbReference type="EMBL" id="NETL01000028">
    <property type="protein sequence ID" value="OTN64271.1"/>
    <property type="molecule type" value="Genomic_DNA"/>
</dbReference>
<evidence type="ECO:0000256" key="3">
    <source>
        <dbReference type="ARBA" id="ARBA00022777"/>
    </source>
</evidence>
<feature type="compositionally biased region" description="Basic and acidic residues" evidence="5">
    <location>
        <begin position="102"/>
        <end position="115"/>
    </location>
</feature>
<feature type="region of interest" description="Disordered" evidence="5">
    <location>
        <begin position="538"/>
        <end position="572"/>
    </location>
</feature>
<dbReference type="OMA" id="YNQIYGF"/>
<feature type="compositionally biased region" description="Basic and acidic residues" evidence="5">
    <location>
        <begin position="895"/>
        <end position="916"/>
    </location>
</feature>
<feature type="region of interest" description="Disordered" evidence="5">
    <location>
        <begin position="1021"/>
        <end position="1041"/>
    </location>
</feature>
<dbReference type="Pfam" id="PF03770">
    <property type="entry name" value="IPK"/>
    <property type="match status" value="1"/>
</dbReference>
<dbReference type="InterPro" id="IPR038286">
    <property type="entry name" value="IPK_sf"/>
</dbReference>
<dbReference type="VEuPathDB" id="PlasmoDB:PKNOH_S140234600"/>
<protein>
    <recommendedName>
        <fullName evidence="4">Kinase</fullName>
        <ecNumber evidence="4">2.7.-.-</ecNumber>
    </recommendedName>
</protein>
<keyword evidence="2 4" id="KW-0808">Transferase</keyword>
<evidence type="ECO:0000313" key="6">
    <source>
        <dbReference type="EMBL" id="OTN64271.1"/>
    </source>
</evidence>
<dbReference type="EC" id="2.7.-.-" evidence="4"/>
<evidence type="ECO:0000256" key="5">
    <source>
        <dbReference type="SAM" id="MobiDB-lite"/>
    </source>
</evidence>
<comment type="similarity">
    <text evidence="1 4">Belongs to the inositol phosphokinase (IPK) family.</text>
</comment>
<dbReference type="GO" id="GO:0005737">
    <property type="term" value="C:cytoplasm"/>
    <property type="evidence" value="ECO:0007669"/>
    <property type="project" value="TreeGrafter"/>
</dbReference>
<dbReference type="OrthoDB" id="334010at2759"/>
<evidence type="ECO:0000256" key="1">
    <source>
        <dbReference type="ARBA" id="ARBA00007374"/>
    </source>
</evidence>
<dbReference type="GO" id="GO:0000828">
    <property type="term" value="F:inositol hexakisphosphate kinase activity"/>
    <property type="evidence" value="ECO:0007669"/>
    <property type="project" value="TreeGrafter"/>
</dbReference>
<organism evidence="6 7">
    <name type="scientific">Plasmodium knowlesi</name>
    <dbReference type="NCBI Taxonomy" id="5850"/>
    <lineage>
        <taxon>Eukaryota</taxon>
        <taxon>Sar</taxon>
        <taxon>Alveolata</taxon>
        <taxon>Apicomplexa</taxon>
        <taxon>Aconoidasida</taxon>
        <taxon>Haemosporida</taxon>
        <taxon>Plasmodiidae</taxon>
        <taxon>Plasmodium</taxon>
        <taxon>Plasmodium (Plasmodium)</taxon>
    </lineage>
</organism>
<dbReference type="SUPFAM" id="SSF56104">
    <property type="entry name" value="SAICAR synthase-like"/>
    <property type="match status" value="1"/>
</dbReference>
<feature type="region of interest" description="Disordered" evidence="5">
    <location>
        <begin position="882"/>
        <end position="924"/>
    </location>
</feature>
<evidence type="ECO:0000313" key="7">
    <source>
        <dbReference type="Proteomes" id="UP000195012"/>
    </source>
</evidence>
<dbReference type="GO" id="GO:0046854">
    <property type="term" value="P:phosphatidylinositol phosphate biosynthetic process"/>
    <property type="evidence" value="ECO:0007669"/>
    <property type="project" value="TreeGrafter"/>
</dbReference>
<dbReference type="GO" id="GO:0005634">
    <property type="term" value="C:nucleus"/>
    <property type="evidence" value="ECO:0007669"/>
    <property type="project" value="TreeGrafter"/>
</dbReference>
<dbReference type="VEuPathDB" id="PlasmoDB:PKA1H_140022000"/>
<gene>
    <name evidence="6" type="primary">IPK2</name>
    <name evidence="6" type="ORF">PKNOH_S140234600</name>
</gene>
<reference evidence="6 7" key="1">
    <citation type="submission" date="2017-05" db="EMBL/GenBank/DDBJ databases">
        <title>PacBio assembly of a Plasmodium knowlesi genome sequence with Hi-C correction and manual annotation of the SICAvar gene family.</title>
        <authorList>
            <person name="Lapp S.A."/>
            <person name="Geraldo J.A."/>
            <person name="Chien J.-T."/>
            <person name="Ay F."/>
            <person name="Pakala S.B."/>
            <person name="Batugedara G."/>
            <person name="Humphrey J.C."/>
            <person name="Debarry J.D."/>
            <person name="Le Roch K.G."/>
            <person name="Galinski M.R."/>
            <person name="Kissinger J.C."/>
        </authorList>
    </citation>
    <scope>NUCLEOTIDE SEQUENCE [LARGE SCALE GENOMIC DNA]</scope>
    <source>
        <strain evidence="7">Malayan Strain Pk1 (A+)</strain>
    </source>
</reference>
<feature type="region of interest" description="Disordered" evidence="5">
    <location>
        <begin position="75"/>
        <end position="175"/>
    </location>
</feature>
<dbReference type="GO" id="GO:0032958">
    <property type="term" value="P:inositol phosphate biosynthetic process"/>
    <property type="evidence" value="ECO:0007669"/>
    <property type="project" value="InterPro"/>
</dbReference>
<accession>A0A1Y3DH18</accession>